<organism evidence="2 3">
    <name type="scientific">Methylophaga lonarensis MPL</name>
    <dbReference type="NCBI Taxonomy" id="1286106"/>
    <lineage>
        <taxon>Bacteria</taxon>
        <taxon>Pseudomonadati</taxon>
        <taxon>Pseudomonadota</taxon>
        <taxon>Gammaproteobacteria</taxon>
        <taxon>Thiotrichales</taxon>
        <taxon>Piscirickettsiaceae</taxon>
        <taxon>Methylophaga</taxon>
    </lineage>
</organism>
<evidence type="ECO:0000313" key="2">
    <source>
        <dbReference type="EMBL" id="EMR12901.1"/>
    </source>
</evidence>
<dbReference type="Gene3D" id="2.40.160.10">
    <property type="entry name" value="Porin"/>
    <property type="match status" value="1"/>
</dbReference>
<feature type="signal peptide" evidence="1">
    <location>
        <begin position="1"/>
        <end position="35"/>
    </location>
</feature>
<dbReference type="AlphaFoldDB" id="M7P0A6"/>
<accession>M7P0A6</accession>
<keyword evidence="3" id="KW-1185">Reference proteome</keyword>
<dbReference type="InterPro" id="IPR010870">
    <property type="entry name" value="Porin_O/P"/>
</dbReference>
<gene>
    <name evidence="2" type="ORF">MPL1_08027</name>
</gene>
<dbReference type="InterPro" id="IPR023614">
    <property type="entry name" value="Porin_dom_sf"/>
</dbReference>
<feature type="chain" id="PRO_5004082421" evidence="1">
    <location>
        <begin position="36"/>
        <end position="405"/>
    </location>
</feature>
<dbReference type="STRING" id="1286106.MPL1_08027"/>
<proteinExistence type="predicted"/>
<dbReference type="Proteomes" id="UP000012019">
    <property type="component" value="Unassembled WGS sequence"/>
</dbReference>
<dbReference type="PATRIC" id="fig|1286106.3.peg.1611"/>
<dbReference type="Pfam" id="PF07396">
    <property type="entry name" value="Porin_O_P"/>
    <property type="match status" value="1"/>
</dbReference>
<dbReference type="SUPFAM" id="SSF56935">
    <property type="entry name" value="Porins"/>
    <property type="match status" value="1"/>
</dbReference>
<name>M7P0A6_9GAMM</name>
<sequence length="405" mass="45250">MNFSYMKISRSAGGKAALATASMLVLSMFSSSAVAEESVETNVAKPAWDFRVAGRLQLDRGYFYNDKGTEFDHGDNVRRARLGFRVRYGDHWSFSHTYDFARDGLEGIRDTVLQYRDGQGMRYTIGHFKEPFSMERLTSVRDLTFMERSLASTLAPPRAKGAEVHYHDERGTAAIGVFTGGFEDSTLNTRYGVSARKTFAPRSKDGDILHFGGSVAYRKTDSSDEVRFRQRMETRNSDVRLVDTGSFLAGNFTYFGAEAAYARGPFAVQSEYIHAMVRNARATRADSGESVNFNGWHIDLSWILTGEDQPYHLEKGTFGRINPRNGVANGQGGFGAVRAAVRWSSLNLNDEFVRGGSQQNLGASVTWYVNDHITLLGEYVRVIKLTGTHKNASPYVYQARLQLSF</sequence>
<comment type="caution">
    <text evidence="2">The sequence shown here is derived from an EMBL/GenBank/DDBJ whole genome shotgun (WGS) entry which is preliminary data.</text>
</comment>
<evidence type="ECO:0000313" key="3">
    <source>
        <dbReference type="Proteomes" id="UP000012019"/>
    </source>
</evidence>
<dbReference type="eggNOG" id="COG3746">
    <property type="taxonomic scope" value="Bacteria"/>
</dbReference>
<keyword evidence="1" id="KW-0732">Signal</keyword>
<reference evidence="2 3" key="1">
    <citation type="journal article" date="2013" name="Genome Announc.">
        <title>Draft Genome Sequence of Methylophaga lonarensis MPLT, a Haloalkaliphilic (Non-Methane-Utilizing) Methylotroph.</title>
        <authorList>
            <person name="Shetty S.A."/>
            <person name="Marathe N.P."/>
            <person name="Munot H."/>
            <person name="Antony C.P."/>
            <person name="Dhotre D.P."/>
            <person name="Murrell J.C."/>
            <person name="Shouche Y.S."/>
        </authorList>
    </citation>
    <scope>NUCLEOTIDE SEQUENCE [LARGE SCALE GENOMIC DNA]</scope>
    <source>
        <strain evidence="2 3">MPL</strain>
    </source>
</reference>
<dbReference type="EMBL" id="APHR01000039">
    <property type="protein sequence ID" value="EMR12901.1"/>
    <property type="molecule type" value="Genomic_DNA"/>
</dbReference>
<protein>
    <submittedName>
        <fullName evidence="2">Phosphate-selective porin O and P</fullName>
    </submittedName>
</protein>
<evidence type="ECO:0000256" key="1">
    <source>
        <dbReference type="SAM" id="SignalP"/>
    </source>
</evidence>